<comment type="similarity">
    <text evidence="7">Belongs to the metallo-dependent hydrolases superfamily. HutI family.</text>
</comment>
<comment type="function">
    <text evidence="7">Catalyzes the hydrolytic cleavage of the carbon-nitrogen bond in imidazolone-5-propanoate to yield N-formimidoyl-L-glutamate. It is the third step in the universal histidine degradation pathway.</text>
</comment>
<dbReference type="UniPathway" id="UPA00379">
    <property type="reaction ID" value="UER00551"/>
</dbReference>
<dbReference type="InterPro" id="IPR006680">
    <property type="entry name" value="Amidohydro-rel"/>
</dbReference>
<organism evidence="9 10">
    <name type="scientific">Candidatus Segetimicrobium genomatis</name>
    <dbReference type="NCBI Taxonomy" id="2569760"/>
    <lineage>
        <taxon>Bacteria</taxon>
        <taxon>Bacillati</taxon>
        <taxon>Candidatus Sysuimicrobiota</taxon>
        <taxon>Candidatus Sysuimicrobiia</taxon>
        <taxon>Candidatus Sysuimicrobiales</taxon>
        <taxon>Candidatus Segetimicrobiaceae</taxon>
        <taxon>Candidatus Segetimicrobium</taxon>
    </lineage>
</organism>
<dbReference type="Gene3D" id="2.30.40.10">
    <property type="entry name" value="Urease, subunit C, domain 1"/>
    <property type="match status" value="1"/>
</dbReference>
<dbReference type="Proteomes" id="UP000318834">
    <property type="component" value="Unassembled WGS sequence"/>
</dbReference>
<feature type="binding site" evidence="7">
    <location>
        <position position="95"/>
    </location>
    <ligand>
        <name>4-imidazolone-5-propanoate</name>
        <dbReference type="ChEBI" id="CHEBI:77893"/>
    </ligand>
</feature>
<comment type="pathway">
    <text evidence="7">Amino-acid degradation; L-histidine degradation into L-glutamate; N-formimidoyl-L-glutamate from L-histidine: step 3/3.</text>
</comment>
<sequence length="429" mass="45093">MKADVDLLIVHAGQLLTLAGPNDRPRTEKALGDLATIPDGAVAAADGVIVAIGPTAQVLDEVAPSRDGEVIDVAGRVVLPGFVDPHTHLIFAGSRAEEFEMRLAGATYQQISRAGGGILSTMRATRAASEDELLEAGRQRLDRLLAHGTTTVEVKSGYGLTIDDELKCLRAVHRLSASHDVDLIPTFLGAHAVPPEHSRDPDAYVRLVIDEMLPAVVEEDLAEFCDVFCEAGAFTPEQSRAVLEAGLEAGLDPKIHADELSDLGGAALAADLEAISADHLLCASDDGLRALADAGTMAVLLPGTALFLGLPYARGRRMVELGVPVALGTDFNPGTSPTWSMPMVIALACLGMRLTPAEAITAATINAAHAIAAAEEVGSLELGKAADMVVLDLPDYRHLPMHFGVNPVHTVVKRGQPAFRADRGVQRPT</sequence>
<accession>A0A537ITQ4</accession>
<dbReference type="SUPFAM" id="SSF51338">
    <property type="entry name" value="Composite domain of metallo-dependent hydrolases"/>
    <property type="match status" value="1"/>
</dbReference>
<dbReference type="EMBL" id="VBAP01000054">
    <property type="protein sequence ID" value="TMI74660.1"/>
    <property type="molecule type" value="Genomic_DNA"/>
</dbReference>
<dbReference type="Pfam" id="PF01979">
    <property type="entry name" value="Amidohydro_1"/>
    <property type="match status" value="1"/>
</dbReference>
<evidence type="ECO:0000256" key="1">
    <source>
        <dbReference type="ARBA" id="ARBA00012864"/>
    </source>
</evidence>
<evidence type="ECO:0000313" key="10">
    <source>
        <dbReference type="Proteomes" id="UP000318834"/>
    </source>
</evidence>
<dbReference type="InterPro" id="IPR032466">
    <property type="entry name" value="Metal_Hydrolase"/>
</dbReference>
<dbReference type="InterPro" id="IPR011059">
    <property type="entry name" value="Metal-dep_hydrolase_composite"/>
</dbReference>
<evidence type="ECO:0000256" key="4">
    <source>
        <dbReference type="ARBA" id="ARBA00022808"/>
    </source>
</evidence>
<comment type="cofactor">
    <cofactor evidence="7">
        <name>Zn(2+)</name>
        <dbReference type="ChEBI" id="CHEBI:29105"/>
    </cofactor>
    <cofactor evidence="7">
        <name>Fe(3+)</name>
        <dbReference type="ChEBI" id="CHEBI:29034"/>
    </cofactor>
    <text evidence="7">Binds 1 zinc or iron ion per subunit.</text>
</comment>
<feature type="binding site" evidence="7">
    <location>
        <position position="332"/>
    </location>
    <ligand>
        <name>N-formimidoyl-L-glutamate</name>
        <dbReference type="ChEBI" id="CHEBI:58928"/>
    </ligand>
</feature>
<feature type="binding site" evidence="7">
    <location>
        <position position="259"/>
    </location>
    <ligand>
        <name>4-imidazolone-5-propanoate</name>
        <dbReference type="ChEBI" id="CHEBI:77893"/>
    </ligand>
</feature>
<feature type="binding site" evidence="7">
    <location>
        <position position="334"/>
    </location>
    <ligand>
        <name>N-formimidoyl-L-glutamate</name>
        <dbReference type="ChEBI" id="CHEBI:58928"/>
    </ligand>
</feature>
<feature type="binding site" evidence="7">
    <location>
        <position position="88"/>
    </location>
    <ligand>
        <name>Fe(3+)</name>
        <dbReference type="ChEBI" id="CHEBI:29034"/>
    </ligand>
</feature>
<dbReference type="GO" id="GO:0005506">
    <property type="term" value="F:iron ion binding"/>
    <property type="evidence" value="ECO:0007669"/>
    <property type="project" value="UniProtKB-UniRule"/>
</dbReference>
<dbReference type="PANTHER" id="PTHR42752:SF1">
    <property type="entry name" value="IMIDAZOLONEPROPIONASE-RELATED"/>
    <property type="match status" value="1"/>
</dbReference>
<evidence type="ECO:0000256" key="7">
    <source>
        <dbReference type="HAMAP-Rule" id="MF_00372"/>
    </source>
</evidence>
<dbReference type="GO" id="GO:0019556">
    <property type="term" value="P:L-histidine catabolic process to glutamate and formamide"/>
    <property type="evidence" value="ECO:0007669"/>
    <property type="project" value="UniProtKB-UniRule"/>
</dbReference>
<dbReference type="FunFam" id="3.20.20.140:FF:000007">
    <property type="entry name" value="Imidazolonepropionase"/>
    <property type="match status" value="1"/>
</dbReference>
<feature type="binding site" evidence="7">
    <location>
        <position position="330"/>
    </location>
    <ligand>
        <name>Zn(2+)</name>
        <dbReference type="ChEBI" id="CHEBI:29105"/>
    </ligand>
</feature>
<dbReference type="EC" id="3.5.2.7" evidence="1 7"/>
<evidence type="ECO:0000259" key="8">
    <source>
        <dbReference type="Pfam" id="PF01979"/>
    </source>
</evidence>
<dbReference type="PANTHER" id="PTHR42752">
    <property type="entry name" value="IMIDAZOLONEPROPIONASE"/>
    <property type="match status" value="1"/>
</dbReference>
<evidence type="ECO:0000256" key="3">
    <source>
        <dbReference type="ARBA" id="ARBA00022801"/>
    </source>
</evidence>
<feature type="binding site" evidence="7">
    <location>
        <position position="335"/>
    </location>
    <ligand>
        <name>4-imidazolone-5-propanoate</name>
        <dbReference type="ChEBI" id="CHEBI:77893"/>
    </ligand>
</feature>
<dbReference type="NCBIfam" id="TIGR01224">
    <property type="entry name" value="hutI"/>
    <property type="match status" value="1"/>
</dbReference>
<dbReference type="AlphaFoldDB" id="A0A537ITQ4"/>
<gene>
    <name evidence="7" type="primary">hutI</name>
    <name evidence="9" type="ORF">E6H05_07780</name>
</gene>
<dbReference type="SUPFAM" id="SSF51556">
    <property type="entry name" value="Metallo-dependent hydrolases"/>
    <property type="match status" value="1"/>
</dbReference>
<dbReference type="GO" id="GO:0005737">
    <property type="term" value="C:cytoplasm"/>
    <property type="evidence" value="ECO:0007669"/>
    <property type="project" value="UniProtKB-SubCell"/>
</dbReference>
<keyword evidence="2 7" id="KW-0479">Metal-binding</keyword>
<feature type="binding site" evidence="7">
    <location>
        <position position="158"/>
    </location>
    <ligand>
        <name>4-imidazolone-5-propanoate</name>
        <dbReference type="ChEBI" id="CHEBI:77893"/>
    </ligand>
</feature>
<dbReference type="GO" id="GO:0019557">
    <property type="term" value="P:L-histidine catabolic process to glutamate and formate"/>
    <property type="evidence" value="ECO:0007669"/>
    <property type="project" value="UniProtKB-UniPathway"/>
</dbReference>
<keyword evidence="3 7" id="KW-0378">Hydrolase</keyword>
<feature type="domain" description="Amidohydrolase-related" evidence="8">
    <location>
        <begin position="77"/>
        <end position="416"/>
    </location>
</feature>
<dbReference type="CDD" id="cd01296">
    <property type="entry name" value="Imidazolone-5PH"/>
    <property type="match status" value="1"/>
</dbReference>
<name>A0A537ITQ4_9BACT</name>
<dbReference type="InterPro" id="IPR005920">
    <property type="entry name" value="HutI"/>
</dbReference>
<feature type="binding site" evidence="7">
    <location>
        <position position="88"/>
    </location>
    <ligand>
        <name>Zn(2+)</name>
        <dbReference type="ChEBI" id="CHEBI:29105"/>
    </ligand>
</feature>
<feature type="binding site" evidence="7">
    <location>
        <position position="158"/>
    </location>
    <ligand>
        <name>N-formimidoyl-L-glutamate</name>
        <dbReference type="ChEBI" id="CHEBI:58928"/>
    </ligand>
</feature>
<evidence type="ECO:0000313" key="9">
    <source>
        <dbReference type="EMBL" id="TMI74660.1"/>
    </source>
</evidence>
<protein>
    <recommendedName>
        <fullName evidence="1 7">Imidazolonepropionase</fullName>
        <ecNumber evidence="1 7">3.5.2.7</ecNumber>
    </recommendedName>
    <alternativeName>
        <fullName evidence="7">Imidazolone-5-propionate hydrolase</fullName>
    </alternativeName>
</protein>
<feature type="binding site" evidence="7">
    <location>
        <position position="86"/>
    </location>
    <ligand>
        <name>Fe(3+)</name>
        <dbReference type="ChEBI" id="CHEBI:29034"/>
    </ligand>
</feature>
<keyword evidence="7" id="KW-0963">Cytoplasm</keyword>
<feature type="binding site" evidence="7">
    <location>
        <position position="256"/>
    </location>
    <ligand>
        <name>Fe(3+)</name>
        <dbReference type="ChEBI" id="CHEBI:29034"/>
    </ligand>
</feature>
<keyword evidence="4 7" id="KW-0369">Histidine metabolism</keyword>
<feature type="binding site" evidence="7">
    <location>
        <position position="256"/>
    </location>
    <ligand>
        <name>Zn(2+)</name>
        <dbReference type="ChEBI" id="CHEBI:29105"/>
    </ligand>
</feature>
<evidence type="ECO:0000256" key="5">
    <source>
        <dbReference type="ARBA" id="ARBA00022833"/>
    </source>
</evidence>
<comment type="subcellular location">
    <subcellularLocation>
        <location evidence="7">Cytoplasm</location>
    </subcellularLocation>
</comment>
<evidence type="ECO:0000256" key="6">
    <source>
        <dbReference type="ARBA" id="ARBA00023004"/>
    </source>
</evidence>
<keyword evidence="5 7" id="KW-0862">Zinc</keyword>
<keyword evidence="6 7" id="KW-0408">Iron</keyword>
<dbReference type="GO" id="GO:0008270">
    <property type="term" value="F:zinc ion binding"/>
    <property type="evidence" value="ECO:0007669"/>
    <property type="project" value="UniProtKB-UniRule"/>
</dbReference>
<feature type="binding site" evidence="7">
    <location>
        <position position="191"/>
    </location>
    <ligand>
        <name>4-imidazolone-5-propanoate</name>
        <dbReference type="ChEBI" id="CHEBI:77893"/>
    </ligand>
</feature>
<feature type="binding site" evidence="7">
    <location>
        <position position="330"/>
    </location>
    <ligand>
        <name>Fe(3+)</name>
        <dbReference type="ChEBI" id="CHEBI:29034"/>
    </ligand>
</feature>
<dbReference type="GO" id="GO:0050480">
    <property type="term" value="F:imidazolonepropionase activity"/>
    <property type="evidence" value="ECO:0007669"/>
    <property type="project" value="UniProtKB-UniRule"/>
</dbReference>
<dbReference type="Gene3D" id="3.20.20.140">
    <property type="entry name" value="Metal-dependent hydrolases"/>
    <property type="match status" value="1"/>
</dbReference>
<comment type="catalytic activity">
    <reaction evidence="7">
        <text>4-imidazolone-5-propanoate + H2O = N-formimidoyl-L-glutamate</text>
        <dbReference type="Rhea" id="RHEA:23660"/>
        <dbReference type="ChEBI" id="CHEBI:15377"/>
        <dbReference type="ChEBI" id="CHEBI:58928"/>
        <dbReference type="ChEBI" id="CHEBI:77893"/>
        <dbReference type="EC" id="3.5.2.7"/>
    </reaction>
</comment>
<comment type="caution">
    <text evidence="9">The sequence shown here is derived from an EMBL/GenBank/DDBJ whole genome shotgun (WGS) entry which is preliminary data.</text>
</comment>
<feature type="binding site" evidence="7">
    <location>
        <position position="86"/>
    </location>
    <ligand>
        <name>Zn(2+)</name>
        <dbReference type="ChEBI" id="CHEBI:29105"/>
    </ligand>
</feature>
<reference evidence="9 10" key="1">
    <citation type="journal article" date="2019" name="Nat. Microbiol.">
        <title>Mediterranean grassland soil C-N compound turnover is dependent on rainfall and depth, and is mediated by genomically divergent microorganisms.</title>
        <authorList>
            <person name="Diamond S."/>
            <person name="Andeer P.F."/>
            <person name="Li Z."/>
            <person name="Crits-Christoph A."/>
            <person name="Burstein D."/>
            <person name="Anantharaman K."/>
            <person name="Lane K.R."/>
            <person name="Thomas B.C."/>
            <person name="Pan C."/>
            <person name="Northen T.R."/>
            <person name="Banfield J.F."/>
        </authorList>
    </citation>
    <scope>NUCLEOTIDE SEQUENCE [LARGE SCALE GENOMIC DNA]</scope>
    <source>
        <strain evidence="9">NP_8</strain>
    </source>
</reference>
<dbReference type="HAMAP" id="MF_00372">
    <property type="entry name" value="HutI"/>
    <property type="match status" value="1"/>
</dbReference>
<proteinExistence type="inferred from homology"/>
<evidence type="ECO:0000256" key="2">
    <source>
        <dbReference type="ARBA" id="ARBA00022723"/>
    </source>
</evidence>